<evidence type="ECO:0000256" key="4">
    <source>
        <dbReference type="ARBA" id="ARBA00023163"/>
    </source>
</evidence>
<dbReference type="SUPFAM" id="SSF46785">
    <property type="entry name" value="Winged helix' DNA-binding domain"/>
    <property type="match status" value="1"/>
</dbReference>
<dbReference type="Proteomes" id="UP000283709">
    <property type="component" value="Unassembled WGS sequence"/>
</dbReference>
<keyword evidence="4" id="KW-0804">Transcription</keyword>
<proteinExistence type="inferred from homology"/>
<gene>
    <name evidence="6" type="ORF">BCY88_15135</name>
</gene>
<protein>
    <submittedName>
        <fullName evidence="6">LysR family transcriptional regulator</fullName>
    </submittedName>
</protein>
<evidence type="ECO:0000256" key="3">
    <source>
        <dbReference type="ARBA" id="ARBA00023125"/>
    </source>
</evidence>
<dbReference type="GO" id="GO:0003677">
    <property type="term" value="F:DNA binding"/>
    <property type="evidence" value="ECO:0007669"/>
    <property type="project" value="UniProtKB-KW"/>
</dbReference>
<dbReference type="OrthoDB" id="5495633at2"/>
<dbReference type="Pfam" id="PF03466">
    <property type="entry name" value="LysR_substrate"/>
    <property type="match status" value="1"/>
</dbReference>
<evidence type="ECO:0000259" key="5">
    <source>
        <dbReference type="PROSITE" id="PS50931"/>
    </source>
</evidence>
<dbReference type="Pfam" id="PF00126">
    <property type="entry name" value="HTH_1"/>
    <property type="match status" value="1"/>
</dbReference>
<evidence type="ECO:0000313" key="7">
    <source>
        <dbReference type="Proteomes" id="UP000283709"/>
    </source>
</evidence>
<evidence type="ECO:0000256" key="1">
    <source>
        <dbReference type="ARBA" id="ARBA00009437"/>
    </source>
</evidence>
<accession>A0A420GXZ6</accession>
<dbReference type="Gene3D" id="1.10.10.10">
    <property type="entry name" value="Winged helix-like DNA-binding domain superfamily/Winged helix DNA-binding domain"/>
    <property type="match status" value="1"/>
</dbReference>
<dbReference type="InterPro" id="IPR005119">
    <property type="entry name" value="LysR_subst-bd"/>
</dbReference>
<keyword evidence="2" id="KW-0805">Transcription regulation</keyword>
<evidence type="ECO:0000313" key="6">
    <source>
        <dbReference type="EMBL" id="RKF50095.1"/>
    </source>
</evidence>
<dbReference type="InterPro" id="IPR036388">
    <property type="entry name" value="WH-like_DNA-bd_sf"/>
</dbReference>
<dbReference type="RefSeq" id="WP_120342816.1">
    <property type="nucleotide sequence ID" value="NZ_MCAS01000002.1"/>
</dbReference>
<dbReference type="InterPro" id="IPR050389">
    <property type="entry name" value="LysR-type_TF"/>
</dbReference>
<dbReference type="PANTHER" id="PTHR30118:SF15">
    <property type="entry name" value="TRANSCRIPTIONAL REGULATORY PROTEIN"/>
    <property type="match status" value="1"/>
</dbReference>
<comment type="caution">
    <text evidence="6">The sequence shown here is derived from an EMBL/GenBank/DDBJ whole genome shotgun (WGS) entry which is preliminary data.</text>
</comment>
<dbReference type="GO" id="GO:0003700">
    <property type="term" value="F:DNA-binding transcription factor activity"/>
    <property type="evidence" value="ECO:0007669"/>
    <property type="project" value="InterPro"/>
</dbReference>
<sequence>MTDIDVRLLQIFAEIHATRSVSLAALNLGLSQPTVSSNLARLRDHYQDPLFVRASQGLEATGFANELHRQAVVLLASFDALSKLRQSFDPLTAKRVFRLAMSDLSQIVLLPALLNRLRTVAPGVRIRVIHIDEDTAGLLETGETDLAVGFMPQLDAGFYQQKLFNQHYVGIAAPGHPRLAREPSLDAFLGEGHVVVTTSGTGHSVIDRTLRQKSLERNVVLEVPSYLGLANIVAQTDLVATVPRHFADMLERDGTTRAFDLPFDVPTYQIKQHWHEQFHQDSAHRWMRSTLTELFLESPAGTGVAG</sequence>
<dbReference type="CDD" id="cd08459">
    <property type="entry name" value="PBP2_DntR_NahR_LinR_like"/>
    <property type="match status" value="1"/>
</dbReference>
<feature type="domain" description="HTH lysR-type" evidence="5">
    <location>
        <begin position="4"/>
        <end position="61"/>
    </location>
</feature>
<dbReference type="EMBL" id="MCAS01000002">
    <property type="protein sequence ID" value="RKF50095.1"/>
    <property type="molecule type" value="Genomic_DNA"/>
</dbReference>
<dbReference type="PRINTS" id="PR00039">
    <property type="entry name" value="HTHLYSR"/>
</dbReference>
<comment type="similarity">
    <text evidence="1">Belongs to the LysR transcriptional regulatory family.</text>
</comment>
<dbReference type="InterPro" id="IPR000847">
    <property type="entry name" value="LysR_HTH_N"/>
</dbReference>
<dbReference type="InterPro" id="IPR036390">
    <property type="entry name" value="WH_DNA-bd_sf"/>
</dbReference>
<dbReference type="AlphaFoldDB" id="A0A420GXZ6"/>
<dbReference type="PROSITE" id="PS50931">
    <property type="entry name" value="HTH_LYSR"/>
    <property type="match status" value="1"/>
</dbReference>
<organism evidence="6 7">
    <name type="scientific">Paraburkholderia fungorum</name>
    <dbReference type="NCBI Taxonomy" id="134537"/>
    <lineage>
        <taxon>Bacteria</taxon>
        <taxon>Pseudomonadati</taxon>
        <taxon>Pseudomonadota</taxon>
        <taxon>Betaproteobacteria</taxon>
        <taxon>Burkholderiales</taxon>
        <taxon>Burkholderiaceae</taxon>
        <taxon>Paraburkholderia</taxon>
    </lineage>
</organism>
<keyword evidence="3" id="KW-0238">DNA-binding</keyword>
<evidence type="ECO:0000256" key="2">
    <source>
        <dbReference type="ARBA" id="ARBA00023015"/>
    </source>
</evidence>
<name>A0A420GXZ6_9BURK</name>
<dbReference type="PANTHER" id="PTHR30118">
    <property type="entry name" value="HTH-TYPE TRANSCRIPTIONAL REGULATOR LEUO-RELATED"/>
    <property type="match status" value="1"/>
</dbReference>
<dbReference type="Gene3D" id="3.40.190.10">
    <property type="entry name" value="Periplasmic binding protein-like II"/>
    <property type="match status" value="2"/>
</dbReference>
<dbReference type="SUPFAM" id="SSF53850">
    <property type="entry name" value="Periplasmic binding protein-like II"/>
    <property type="match status" value="1"/>
</dbReference>
<reference evidence="6 7" key="1">
    <citation type="submission" date="2016-07" db="EMBL/GenBank/DDBJ databases">
        <title>Genome analysis of Burkholderia fungorum ES3-20.</title>
        <authorList>
            <person name="Xu D."/>
            <person name="Yao R."/>
            <person name="Zheng S."/>
        </authorList>
    </citation>
    <scope>NUCLEOTIDE SEQUENCE [LARGE SCALE GENOMIC DNA]</scope>
    <source>
        <strain evidence="6 7">ES3-20</strain>
    </source>
</reference>